<accession>A0ACC3NUZ6</accession>
<keyword evidence="2" id="KW-1185">Reference proteome</keyword>
<organism evidence="1 2">
    <name type="scientific">Vermiconidia calcicola</name>
    <dbReference type="NCBI Taxonomy" id="1690605"/>
    <lineage>
        <taxon>Eukaryota</taxon>
        <taxon>Fungi</taxon>
        <taxon>Dikarya</taxon>
        <taxon>Ascomycota</taxon>
        <taxon>Pezizomycotina</taxon>
        <taxon>Dothideomycetes</taxon>
        <taxon>Dothideomycetidae</taxon>
        <taxon>Mycosphaerellales</taxon>
        <taxon>Extremaceae</taxon>
        <taxon>Vermiconidia</taxon>
    </lineage>
</organism>
<comment type="caution">
    <text evidence="1">The sequence shown here is derived from an EMBL/GenBank/DDBJ whole genome shotgun (WGS) entry which is preliminary data.</text>
</comment>
<sequence>MAYAEVHNLNSVSLTYFIDEGSVHLDPDTFPSSIENYLHEYLGDLLRHRTETSDNERFAMWERFPEMHRYVCQGSKRMTPEGTSSKKEDDLTRPYRELYHRPESTEQLHGFLDEFATVFVGPTKEPFVVHKGFLCRESEYFQGALNGRFSKSESMQVTLENESVRVFAMFVAWMYTRDIPDLRENAPTAPSGKTLYASTRTAAASQNGLESAAAGINCIANDAERVKRDLVDLFIFADRRGI</sequence>
<gene>
    <name evidence="1" type="ORF">LTR37_001520</name>
</gene>
<dbReference type="Proteomes" id="UP001281147">
    <property type="component" value="Unassembled WGS sequence"/>
</dbReference>
<reference evidence="1" key="1">
    <citation type="submission" date="2023-07" db="EMBL/GenBank/DDBJ databases">
        <title>Black Yeasts Isolated from many extreme environments.</title>
        <authorList>
            <person name="Coleine C."/>
            <person name="Stajich J.E."/>
            <person name="Selbmann L."/>
        </authorList>
    </citation>
    <scope>NUCLEOTIDE SEQUENCE</scope>
    <source>
        <strain evidence="1">CCFEE 5714</strain>
    </source>
</reference>
<proteinExistence type="predicted"/>
<evidence type="ECO:0000313" key="1">
    <source>
        <dbReference type="EMBL" id="KAK3723639.1"/>
    </source>
</evidence>
<name>A0ACC3NUZ6_9PEZI</name>
<evidence type="ECO:0000313" key="2">
    <source>
        <dbReference type="Proteomes" id="UP001281147"/>
    </source>
</evidence>
<protein>
    <submittedName>
        <fullName evidence="1">Uncharacterized protein</fullName>
    </submittedName>
</protein>
<dbReference type="EMBL" id="JAUTXU010000008">
    <property type="protein sequence ID" value="KAK3723639.1"/>
    <property type="molecule type" value="Genomic_DNA"/>
</dbReference>